<dbReference type="Proteomes" id="UP000790787">
    <property type="component" value="Chromosome 12"/>
</dbReference>
<sequence>MLSSAPKRDKIPPSFIKNDNDLQSYLLDVTIDGMRPCVKIFVVENEFEEGVEVPVERSHQGSNAAAAPPPTTTTTQPPILEVEEERMVKDGFNGFSDDLHDFGDNKINWYGPEDADGAKELLDIVSRAVGDEGLVDSLSTQHSHPDGTGFFLGKCFDNKLDLIKQLEIASVKMHLMFCMKKSSSKLTSVACRDVSCPWKLCALKYESFDRVFFTKHHGKHTCGVQHISSHHPNPSSKILDAYYQERSWKVGEIAKAIIRGTQEEGYVLLETYRHFMISYNEGSIVDLKVDAKLHFRYFFLYVGAFIKGFAHMGKVIAVDGIFLSGRYGGCLLSAMAQDTENHIFPIAFYVVDKECDNSWTYFFEKLWHIVDDSDELCIISDRHLSIGNGFKNIFTAVHRGFCTHHIAENMRKRFHCGIFIKIYFLSHSHTILRNSLTICSICMIKAGK</sequence>
<reference evidence="1" key="1">
    <citation type="journal article" date="2014" name="Nat. Commun.">
        <title>The tobacco genome sequence and its comparison with those of tomato and potato.</title>
        <authorList>
            <person name="Sierro N."/>
            <person name="Battey J.N."/>
            <person name="Ouadi S."/>
            <person name="Bakaher N."/>
            <person name="Bovet L."/>
            <person name="Willig A."/>
            <person name="Goepfert S."/>
            <person name="Peitsch M.C."/>
            <person name="Ivanov N.V."/>
        </authorList>
    </citation>
    <scope>NUCLEOTIDE SEQUENCE [LARGE SCALE GENOMIC DNA]</scope>
</reference>
<evidence type="ECO:0000313" key="1">
    <source>
        <dbReference type="Proteomes" id="UP000790787"/>
    </source>
</evidence>
<accession>A0AC58SF97</accession>
<dbReference type="RefSeq" id="XP_075083653.1">
    <property type="nucleotide sequence ID" value="XM_075227552.1"/>
</dbReference>
<evidence type="ECO:0000313" key="2">
    <source>
        <dbReference type="RefSeq" id="XP_075083653.1"/>
    </source>
</evidence>
<keyword evidence="1" id="KW-1185">Reference proteome</keyword>
<proteinExistence type="predicted"/>
<protein>
    <submittedName>
        <fullName evidence="2">Uncharacterized protein LOC107763490</fullName>
    </submittedName>
</protein>
<name>A0AC58SF97_TOBAC</name>
<gene>
    <name evidence="2" type="primary">LOC107763490</name>
</gene>
<organism evidence="1 2">
    <name type="scientific">Nicotiana tabacum</name>
    <name type="common">Common tobacco</name>
    <dbReference type="NCBI Taxonomy" id="4097"/>
    <lineage>
        <taxon>Eukaryota</taxon>
        <taxon>Viridiplantae</taxon>
        <taxon>Streptophyta</taxon>
        <taxon>Embryophyta</taxon>
        <taxon>Tracheophyta</taxon>
        <taxon>Spermatophyta</taxon>
        <taxon>Magnoliopsida</taxon>
        <taxon>eudicotyledons</taxon>
        <taxon>Gunneridae</taxon>
        <taxon>Pentapetalae</taxon>
        <taxon>asterids</taxon>
        <taxon>lamiids</taxon>
        <taxon>Solanales</taxon>
        <taxon>Solanaceae</taxon>
        <taxon>Nicotianoideae</taxon>
        <taxon>Nicotianeae</taxon>
        <taxon>Nicotiana</taxon>
    </lineage>
</organism>
<reference evidence="2" key="2">
    <citation type="submission" date="2025-08" db="UniProtKB">
        <authorList>
            <consortium name="RefSeq"/>
        </authorList>
    </citation>
    <scope>IDENTIFICATION</scope>
    <source>
        <tissue evidence="2">Leaf</tissue>
    </source>
</reference>